<name>A0A8D8HHH3_CULPI</name>
<dbReference type="AlphaFoldDB" id="A0A8D8HHH3"/>
<evidence type="ECO:0000313" key="1">
    <source>
        <dbReference type="EMBL" id="CAG6534678.1"/>
    </source>
</evidence>
<reference evidence="1" key="1">
    <citation type="submission" date="2021-05" db="EMBL/GenBank/DDBJ databases">
        <authorList>
            <person name="Alioto T."/>
            <person name="Alioto T."/>
            <person name="Gomez Garrido J."/>
        </authorList>
    </citation>
    <scope>NUCLEOTIDE SEQUENCE</scope>
</reference>
<sequence length="111" mass="12406">MSWLLFAPSEIHLKSWSSWMLARSRSVFNCSASRGFISARALIKGIAFSLLSVTNVLNADPIVKRCPFPRTMPESIRHGVSFRMGSNTLKNCMNWLMASSRCIISPPKLST</sequence>
<dbReference type="EMBL" id="HBUE01112996">
    <property type="protein sequence ID" value="CAG6489587.1"/>
    <property type="molecule type" value="Transcribed_RNA"/>
</dbReference>
<accession>A0A8D8HHH3</accession>
<dbReference type="EMBL" id="HBUE01317925">
    <property type="protein sequence ID" value="CAG6586626.1"/>
    <property type="molecule type" value="Transcribed_RNA"/>
</dbReference>
<protein>
    <submittedName>
        <fullName evidence="1">(northern house mosquito) hypothetical protein</fullName>
    </submittedName>
</protein>
<dbReference type="EMBL" id="HBUE01211490">
    <property type="protein sequence ID" value="CAG6534678.1"/>
    <property type="molecule type" value="Transcribed_RNA"/>
</dbReference>
<proteinExistence type="predicted"/>
<organism evidence="1">
    <name type="scientific">Culex pipiens</name>
    <name type="common">House mosquito</name>
    <dbReference type="NCBI Taxonomy" id="7175"/>
    <lineage>
        <taxon>Eukaryota</taxon>
        <taxon>Metazoa</taxon>
        <taxon>Ecdysozoa</taxon>
        <taxon>Arthropoda</taxon>
        <taxon>Hexapoda</taxon>
        <taxon>Insecta</taxon>
        <taxon>Pterygota</taxon>
        <taxon>Neoptera</taxon>
        <taxon>Endopterygota</taxon>
        <taxon>Diptera</taxon>
        <taxon>Nematocera</taxon>
        <taxon>Culicoidea</taxon>
        <taxon>Culicidae</taxon>
        <taxon>Culicinae</taxon>
        <taxon>Culicini</taxon>
        <taxon>Culex</taxon>
        <taxon>Culex</taxon>
    </lineage>
</organism>
<dbReference type="EMBL" id="HBUE01112995">
    <property type="protein sequence ID" value="CAG6489583.1"/>
    <property type="molecule type" value="Transcribed_RNA"/>
</dbReference>